<dbReference type="Proteomes" id="UP000637643">
    <property type="component" value="Unassembled WGS sequence"/>
</dbReference>
<keyword evidence="4" id="KW-0472">Membrane</keyword>
<reference evidence="5" key="2">
    <citation type="submission" date="2020-09" db="EMBL/GenBank/DDBJ databases">
        <authorList>
            <person name="Sun Q."/>
            <person name="Zhou Y."/>
        </authorList>
    </citation>
    <scope>NUCLEOTIDE SEQUENCE</scope>
    <source>
        <strain evidence="5">CGMCC 1.16134</strain>
    </source>
</reference>
<proteinExistence type="predicted"/>
<dbReference type="GO" id="GO:0016042">
    <property type="term" value="P:lipid catabolic process"/>
    <property type="evidence" value="ECO:0007669"/>
    <property type="project" value="UniProtKB-KW"/>
</dbReference>
<evidence type="ECO:0000256" key="3">
    <source>
        <dbReference type="ARBA" id="ARBA00023098"/>
    </source>
</evidence>
<evidence type="ECO:0000256" key="4">
    <source>
        <dbReference type="SAM" id="Phobius"/>
    </source>
</evidence>
<dbReference type="PANTHER" id="PTHR10272">
    <property type="entry name" value="PLATELET-ACTIVATING FACTOR ACETYLHYDROLASE"/>
    <property type="match status" value="1"/>
</dbReference>
<evidence type="ECO:0000313" key="5">
    <source>
        <dbReference type="EMBL" id="GGG04258.1"/>
    </source>
</evidence>
<dbReference type="GO" id="GO:0003847">
    <property type="term" value="F:1-alkyl-2-acetylglycerophosphocholine esterase activity"/>
    <property type="evidence" value="ECO:0007669"/>
    <property type="project" value="TreeGrafter"/>
</dbReference>
<feature type="transmembrane region" description="Helical" evidence="4">
    <location>
        <begin position="53"/>
        <end position="70"/>
    </location>
</feature>
<protein>
    <submittedName>
        <fullName evidence="5">Carboxylic ester hydrolase</fullName>
    </submittedName>
</protein>
<feature type="transmembrane region" description="Helical" evidence="4">
    <location>
        <begin position="91"/>
        <end position="111"/>
    </location>
</feature>
<keyword evidence="2" id="KW-0442">Lipid degradation</keyword>
<dbReference type="Gene3D" id="3.40.50.1820">
    <property type="entry name" value="alpha/beta hydrolase"/>
    <property type="match status" value="1"/>
</dbReference>
<feature type="transmembrane region" description="Helical" evidence="4">
    <location>
        <begin position="29"/>
        <end position="47"/>
    </location>
</feature>
<evidence type="ECO:0000313" key="6">
    <source>
        <dbReference type="Proteomes" id="UP000637643"/>
    </source>
</evidence>
<evidence type="ECO:0000256" key="2">
    <source>
        <dbReference type="ARBA" id="ARBA00022963"/>
    </source>
</evidence>
<name>A0A917CYB3_9BACL</name>
<dbReference type="AlphaFoldDB" id="A0A917CYB3"/>
<dbReference type="SUPFAM" id="SSF53474">
    <property type="entry name" value="alpha/beta-Hydrolases"/>
    <property type="match status" value="1"/>
</dbReference>
<accession>A0A917CYB3</accession>
<dbReference type="Pfam" id="PF03403">
    <property type="entry name" value="PAF-AH_p_II"/>
    <property type="match status" value="1"/>
</dbReference>
<comment type="caution">
    <text evidence="5">The sequence shown here is derived from an EMBL/GenBank/DDBJ whole genome shotgun (WGS) entry which is preliminary data.</text>
</comment>
<keyword evidence="6" id="KW-1185">Reference proteome</keyword>
<reference evidence="5" key="1">
    <citation type="journal article" date="2014" name="Int. J. Syst. Evol. Microbiol.">
        <title>Complete genome sequence of Corynebacterium casei LMG S-19264T (=DSM 44701T), isolated from a smear-ripened cheese.</title>
        <authorList>
            <consortium name="US DOE Joint Genome Institute (JGI-PGF)"/>
            <person name="Walter F."/>
            <person name="Albersmeier A."/>
            <person name="Kalinowski J."/>
            <person name="Ruckert C."/>
        </authorList>
    </citation>
    <scope>NUCLEOTIDE SEQUENCE</scope>
    <source>
        <strain evidence="5">CGMCC 1.16134</strain>
    </source>
</reference>
<dbReference type="PANTHER" id="PTHR10272:SF0">
    <property type="entry name" value="PLATELET-ACTIVATING FACTOR ACETYLHYDROLASE"/>
    <property type="match status" value="1"/>
</dbReference>
<sequence>MRSMEMMLLIVLLGSLGVLLFGRRGKSRWTLALLGLSLASVILQLGAEGYRWQMVPAYSILILLPFFIFRKPGQSRVSASRWLLAGKSFGFLLYAAAAVFLPLLIPVFSFAPPTGPYAVGTTLYHWVDSDRYEEYTGEPRDYRELMVQLWYPAGQDVQGTAVPYVDHPQAIAAGLQKALSLPAFALEHLGEIQTHAYPNASLAPDRPSWPVLVFSHGLTGFRNQNTYQLEELASHGYIVAAIDHTYDAAATVFPDGRTALAKYQMDEETSLQDEHMRLWENDIRFVLEQLQQLNLQDQENRFAGALDMKRIGLFGHSYGGAAAFQLLMKDERVKAAINMDGILYGSAAPEQGIGKPFLLMNAENSVDYGLFVSSLETATRQSGLSRQSYEDFWQESVQRRHNATAGGGYSLTLPHTDHMSYTDLHLYSALLQPKGEEPRLVHRMVNEFGLAFFD</sequence>
<feature type="transmembrane region" description="Helical" evidence="4">
    <location>
        <begin position="6"/>
        <end position="22"/>
    </location>
</feature>
<dbReference type="EMBL" id="BMKR01000037">
    <property type="protein sequence ID" value="GGG04258.1"/>
    <property type="molecule type" value="Genomic_DNA"/>
</dbReference>
<keyword evidence="1 5" id="KW-0378">Hydrolase</keyword>
<dbReference type="InterPro" id="IPR029058">
    <property type="entry name" value="AB_hydrolase_fold"/>
</dbReference>
<organism evidence="5 6">
    <name type="scientific">Paenibacillus albidus</name>
    <dbReference type="NCBI Taxonomy" id="2041023"/>
    <lineage>
        <taxon>Bacteria</taxon>
        <taxon>Bacillati</taxon>
        <taxon>Bacillota</taxon>
        <taxon>Bacilli</taxon>
        <taxon>Bacillales</taxon>
        <taxon>Paenibacillaceae</taxon>
        <taxon>Paenibacillus</taxon>
    </lineage>
</organism>
<evidence type="ECO:0000256" key="1">
    <source>
        <dbReference type="ARBA" id="ARBA00022801"/>
    </source>
</evidence>
<keyword evidence="3" id="KW-0443">Lipid metabolism</keyword>
<gene>
    <name evidence="5" type="ORF">GCM10010912_56240</name>
</gene>
<keyword evidence="4" id="KW-0812">Transmembrane</keyword>
<keyword evidence="4" id="KW-1133">Transmembrane helix</keyword>